<evidence type="ECO:0000256" key="1">
    <source>
        <dbReference type="PROSITE-ProRule" id="PRU00371"/>
    </source>
</evidence>
<feature type="region of interest" description="Disordered" evidence="2">
    <location>
        <begin position="271"/>
        <end position="305"/>
    </location>
</feature>
<keyword evidence="1" id="KW-0539">Nucleus</keyword>
<dbReference type="InterPro" id="IPR004210">
    <property type="entry name" value="BESS_motif"/>
</dbReference>
<dbReference type="InterPro" id="IPR006578">
    <property type="entry name" value="MADF-dom"/>
</dbReference>
<name>A0A1B6E4U5_9HEMI</name>
<gene>
    <name evidence="4" type="ORF">g.5236</name>
</gene>
<evidence type="ECO:0000313" key="4">
    <source>
        <dbReference type="EMBL" id="JAS32953.1"/>
    </source>
</evidence>
<dbReference type="GO" id="GO:0006357">
    <property type="term" value="P:regulation of transcription by RNA polymerase II"/>
    <property type="evidence" value="ECO:0007669"/>
    <property type="project" value="TreeGrafter"/>
</dbReference>
<dbReference type="GO" id="GO:0005634">
    <property type="term" value="C:nucleus"/>
    <property type="evidence" value="ECO:0007669"/>
    <property type="project" value="UniProtKB-SubCell"/>
</dbReference>
<dbReference type="GO" id="GO:0005667">
    <property type="term" value="C:transcription regulator complex"/>
    <property type="evidence" value="ECO:0007669"/>
    <property type="project" value="TreeGrafter"/>
</dbReference>
<feature type="region of interest" description="Disordered" evidence="2">
    <location>
        <begin position="61"/>
        <end position="90"/>
    </location>
</feature>
<feature type="domain" description="BESS" evidence="3">
    <location>
        <begin position="133"/>
        <end position="172"/>
    </location>
</feature>
<dbReference type="Pfam" id="PF02944">
    <property type="entry name" value="BESS"/>
    <property type="match status" value="1"/>
</dbReference>
<organism evidence="4">
    <name type="scientific">Clastoptera arizonana</name>
    <name type="common">Arizona spittle bug</name>
    <dbReference type="NCBI Taxonomy" id="38151"/>
    <lineage>
        <taxon>Eukaryota</taxon>
        <taxon>Metazoa</taxon>
        <taxon>Ecdysozoa</taxon>
        <taxon>Arthropoda</taxon>
        <taxon>Hexapoda</taxon>
        <taxon>Insecta</taxon>
        <taxon>Pterygota</taxon>
        <taxon>Neoptera</taxon>
        <taxon>Paraneoptera</taxon>
        <taxon>Hemiptera</taxon>
        <taxon>Auchenorrhyncha</taxon>
        <taxon>Cercopoidea</taxon>
        <taxon>Clastopteridae</taxon>
        <taxon>Clastoptera</taxon>
    </lineage>
</organism>
<accession>A0A1B6E4U5</accession>
<dbReference type="GO" id="GO:0003677">
    <property type="term" value="F:DNA binding"/>
    <property type="evidence" value="ECO:0007669"/>
    <property type="project" value="InterPro"/>
</dbReference>
<dbReference type="Pfam" id="PF10545">
    <property type="entry name" value="MADF_DNA_bdg"/>
    <property type="match status" value="1"/>
</dbReference>
<evidence type="ECO:0000259" key="3">
    <source>
        <dbReference type="PROSITE" id="PS51031"/>
    </source>
</evidence>
<dbReference type="InterPro" id="IPR039353">
    <property type="entry name" value="TF_Adf1"/>
</dbReference>
<dbReference type="EMBL" id="GEDC01004345">
    <property type="protein sequence ID" value="JAS32953.1"/>
    <property type="molecule type" value="Transcribed_RNA"/>
</dbReference>
<reference evidence="4" key="1">
    <citation type="submission" date="2015-12" db="EMBL/GenBank/DDBJ databases">
        <title>De novo transcriptome assembly of four potential Pierce s Disease insect vectors from Arizona vineyards.</title>
        <authorList>
            <person name="Tassone E.E."/>
        </authorList>
    </citation>
    <scope>NUCLEOTIDE SEQUENCE</scope>
</reference>
<dbReference type="PROSITE" id="PS51031">
    <property type="entry name" value="BESS"/>
    <property type="match status" value="1"/>
</dbReference>
<dbReference type="PANTHER" id="PTHR12243">
    <property type="entry name" value="MADF DOMAIN TRANSCRIPTION FACTOR"/>
    <property type="match status" value="1"/>
</dbReference>
<dbReference type="AlphaFoldDB" id="A0A1B6E4U5"/>
<comment type="subcellular location">
    <subcellularLocation>
        <location evidence="1">Nucleus</location>
    </subcellularLocation>
</comment>
<sequence length="305" mass="35094">MHNNYLFSVSIIQKKWRSIRTCYSRELLKKKSLKSGSGSSHRKQYIYFEQLQFLETISKKTSNSIDPEESDEGNDVQERADPDDPQSFASDNVYCVQSGVRPKTTKRVRGRNSDDILIEALKKKVVDEETDNTDEDRHFLLSLISDMKKVPSENKLLLRSNIISAIATAQQHSVQQNWQPFPQNPPLTNIPYYNQNKQFPSQLNYVSHQNFRHHQLTQPNFFPPTNHNAMEQECPRQFYNNLPSSSCVQSLGPQPNFFPANNQNINRHNKYEQSPITTPTPTPPASGNSNSEESEILMFENSNSQ</sequence>
<evidence type="ECO:0000256" key="2">
    <source>
        <dbReference type="SAM" id="MobiDB-lite"/>
    </source>
</evidence>
<dbReference type="PANTHER" id="PTHR12243:SF69">
    <property type="entry name" value="SI:CH73-59F11.3"/>
    <property type="match status" value="1"/>
</dbReference>
<feature type="compositionally biased region" description="Acidic residues" evidence="2">
    <location>
        <begin position="66"/>
        <end position="75"/>
    </location>
</feature>
<protein>
    <recommendedName>
        <fullName evidence="3">BESS domain-containing protein</fullName>
    </recommendedName>
</protein>
<proteinExistence type="predicted"/>